<dbReference type="RefSeq" id="WP_122629113.1">
    <property type="nucleotide sequence ID" value="NZ_UPPP01000084.1"/>
</dbReference>
<sequence length="175" mass="19281">MNHRKFDTKLVAQIGVMLALATVLKLFKIYQMPQGGSVTMGSMVPILVMAYLHGPRVGMITGFLFGMVTMVQEPYFLHPVQILLDYPLPFMALGLAGYFPNRILLGTVVAIGGRFFCHFLSGVVFFASYAPQGMSPYVYSFLFNASYLGPELIISVVLLKLLPLARLKAKLSIPA</sequence>
<gene>
    <name evidence="2" type="ORF">LUCI_3465</name>
</gene>
<feature type="transmembrane region" description="Helical" evidence="1">
    <location>
        <begin position="12"/>
        <end position="30"/>
    </location>
</feature>
<dbReference type="GO" id="GO:0015234">
    <property type="term" value="F:thiamine transmembrane transporter activity"/>
    <property type="evidence" value="ECO:0007669"/>
    <property type="project" value="InterPro"/>
</dbReference>
<evidence type="ECO:0000313" key="2">
    <source>
        <dbReference type="EMBL" id="VBB08196.1"/>
    </source>
</evidence>
<feature type="transmembrane region" description="Helical" evidence="1">
    <location>
        <begin position="103"/>
        <end position="129"/>
    </location>
</feature>
<dbReference type="Proteomes" id="UP000277811">
    <property type="component" value="Unassembled WGS sequence"/>
</dbReference>
<dbReference type="Pfam" id="PF09515">
    <property type="entry name" value="Thia_YuaJ"/>
    <property type="match status" value="1"/>
</dbReference>
<dbReference type="GO" id="GO:0005886">
    <property type="term" value="C:plasma membrane"/>
    <property type="evidence" value="ECO:0007669"/>
    <property type="project" value="InterPro"/>
</dbReference>
<evidence type="ECO:0000256" key="1">
    <source>
        <dbReference type="SAM" id="Phobius"/>
    </source>
</evidence>
<dbReference type="Gene3D" id="1.10.1760.20">
    <property type="match status" value="1"/>
</dbReference>
<dbReference type="OrthoDB" id="9795813at2"/>
<reference evidence="2 3" key="1">
    <citation type="submission" date="2018-06" db="EMBL/GenBank/DDBJ databases">
        <authorList>
            <person name="Strepis N."/>
        </authorList>
    </citation>
    <scope>NUCLEOTIDE SEQUENCE [LARGE SCALE GENOMIC DNA]</scope>
    <source>
        <strain evidence="2">LUCI</strain>
    </source>
</reference>
<organism evidence="2 3">
    <name type="scientific">Lucifera butyrica</name>
    <dbReference type="NCBI Taxonomy" id="1351585"/>
    <lineage>
        <taxon>Bacteria</taxon>
        <taxon>Bacillati</taxon>
        <taxon>Bacillota</taxon>
        <taxon>Negativicutes</taxon>
        <taxon>Veillonellales</taxon>
        <taxon>Veillonellaceae</taxon>
        <taxon>Lucifera</taxon>
    </lineage>
</organism>
<keyword evidence="1" id="KW-0812">Transmembrane</keyword>
<keyword evidence="3" id="KW-1185">Reference proteome</keyword>
<proteinExistence type="predicted"/>
<dbReference type="NCBIfam" id="TIGR02357">
    <property type="entry name" value="ECF_ThiT_YuaJ"/>
    <property type="match status" value="1"/>
</dbReference>
<feature type="transmembrane region" description="Helical" evidence="1">
    <location>
        <begin position="141"/>
        <end position="162"/>
    </location>
</feature>
<dbReference type="AlphaFoldDB" id="A0A498R631"/>
<keyword evidence="1" id="KW-1133">Transmembrane helix</keyword>
<name>A0A498R631_9FIRM</name>
<dbReference type="EMBL" id="UPPP01000084">
    <property type="protein sequence ID" value="VBB08196.1"/>
    <property type="molecule type" value="Genomic_DNA"/>
</dbReference>
<protein>
    <submittedName>
        <fullName evidence="2">Thiamine transporter thit</fullName>
    </submittedName>
</protein>
<feature type="transmembrane region" description="Helical" evidence="1">
    <location>
        <begin position="42"/>
        <end position="69"/>
    </location>
</feature>
<feature type="transmembrane region" description="Helical" evidence="1">
    <location>
        <begin position="75"/>
        <end position="96"/>
    </location>
</feature>
<evidence type="ECO:0000313" key="3">
    <source>
        <dbReference type="Proteomes" id="UP000277811"/>
    </source>
</evidence>
<keyword evidence="1" id="KW-0472">Membrane</keyword>
<dbReference type="InterPro" id="IPR012651">
    <property type="entry name" value="Thia_Transptr_ThiT"/>
</dbReference>
<accession>A0A498R631</accession>